<name>A3U1A5_PSEBH</name>
<dbReference type="Gene3D" id="3.30.9.10">
    <property type="entry name" value="D-Amino Acid Oxidase, subunit A, domain 2"/>
    <property type="match status" value="1"/>
</dbReference>
<evidence type="ECO:0000313" key="4">
    <source>
        <dbReference type="Proteomes" id="UP000004318"/>
    </source>
</evidence>
<feature type="domain" description="FAD dependent oxidoreductase" evidence="2">
    <location>
        <begin position="7"/>
        <end position="169"/>
    </location>
</feature>
<keyword evidence="1" id="KW-0560">Oxidoreductase</keyword>
<proteinExistence type="predicted"/>
<keyword evidence="4" id="KW-1185">Reference proteome</keyword>
<dbReference type="HOGENOM" id="CLU_1401231_0_0_5"/>
<dbReference type="Proteomes" id="UP000004318">
    <property type="component" value="Unassembled WGS sequence"/>
</dbReference>
<comment type="caution">
    <text evidence="3">The sequence shown here is derived from an EMBL/GenBank/DDBJ whole genome shotgun (WGS) entry which is preliminary data.</text>
</comment>
<evidence type="ECO:0000256" key="1">
    <source>
        <dbReference type="ARBA" id="ARBA00023002"/>
    </source>
</evidence>
<dbReference type="EMBL" id="AAMO01000009">
    <property type="protein sequence ID" value="EAQ02088.1"/>
    <property type="molecule type" value="Genomic_DNA"/>
</dbReference>
<reference evidence="3 4" key="1">
    <citation type="journal article" date="2010" name="J. Bacteriol.">
        <title>Genome sequences of Oceanicola granulosus HTCC2516(T) and Oceanicola batsensis HTCC2597(TDelta).</title>
        <authorList>
            <person name="Thrash J.C."/>
            <person name="Cho J.C."/>
            <person name="Vergin K.L."/>
            <person name="Giovannoni S.J."/>
        </authorList>
    </citation>
    <scope>NUCLEOTIDE SEQUENCE [LARGE SCALE GENOMIC DNA]</scope>
    <source>
        <strain evidence="4">ATCC BAA-863 / DSM 15984 / KCTC 12145 / HTCC2597</strain>
    </source>
</reference>
<dbReference type="InterPro" id="IPR036188">
    <property type="entry name" value="FAD/NAD-bd_sf"/>
</dbReference>
<dbReference type="Gene3D" id="3.50.50.60">
    <property type="entry name" value="FAD/NAD(P)-binding domain"/>
    <property type="match status" value="1"/>
</dbReference>
<sequence>MTLARDADFWHVQENSGDRVTSKQAVIAMGMRSAELCKRFGLKVPLFPKRGYHLHLPAENGPRIPFVDVASSAVFAPMAGGLRVLTGAEIARDGSKTRPVQLERARRAAKELFEVGEPVEHEPWVGVRPCMPDMLPMIGEIPGQKGLWANFGHGHQGFTLGPTTASLLAGAMIDGIAVEQPLLPIRLLIRAGSP</sequence>
<dbReference type="InterPro" id="IPR006076">
    <property type="entry name" value="FAD-dep_OxRdtase"/>
</dbReference>
<evidence type="ECO:0000259" key="2">
    <source>
        <dbReference type="Pfam" id="PF01266"/>
    </source>
</evidence>
<organism evidence="3 4">
    <name type="scientific">Pseudooceanicola batsensis (strain ATCC BAA-863 / DSM 15984 / KCTC 12145 / HTCC2597)</name>
    <name type="common">Oceanicola batsensis</name>
    <dbReference type="NCBI Taxonomy" id="252305"/>
    <lineage>
        <taxon>Bacteria</taxon>
        <taxon>Pseudomonadati</taxon>
        <taxon>Pseudomonadota</taxon>
        <taxon>Alphaproteobacteria</taxon>
        <taxon>Rhodobacterales</taxon>
        <taxon>Paracoccaceae</taxon>
        <taxon>Pseudooceanicola</taxon>
    </lineage>
</organism>
<dbReference type="PANTHER" id="PTHR13847:SF289">
    <property type="entry name" value="GLYCINE OXIDASE"/>
    <property type="match status" value="1"/>
</dbReference>
<dbReference type="SUPFAM" id="SSF54373">
    <property type="entry name" value="FAD-linked reductases, C-terminal domain"/>
    <property type="match status" value="1"/>
</dbReference>
<dbReference type="SUPFAM" id="SSF51971">
    <property type="entry name" value="Nucleotide-binding domain"/>
    <property type="match status" value="1"/>
</dbReference>
<dbReference type="PANTHER" id="PTHR13847">
    <property type="entry name" value="SARCOSINE DEHYDROGENASE-RELATED"/>
    <property type="match status" value="1"/>
</dbReference>
<accession>A3U1A5</accession>
<dbReference type="STRING" id="252305.OB2597_20726"/>
<dbReference type="Pfam" id="PF01266">
    <property type="entry name" value="DAO"/>
    <property type="match status" value="1"/>
</dbReference>
<dbReference type="AlphaFoldDB" id="A3U1A5"/>
<protein>
    <submittedName>
        <fullName evidence="3">D-amino-acid dehydrogenase</fullName>
    </submittedName>
</protein>
<gene>
    <name evidence="3" type="ORF">OB2597_20726</name>
</gene>
<dbReference type="GO" id="GO:0005737">
    <property type="term" value="C:cytoplasm"/>
    <property type="evidence" value="ECO:0007669"/>
    <property type="project" value="TreeGrafter"/>
</dbReference>
<evidence type="ECO:0000313" key="3">
    <source>
        <dbReference type="EMBL" id="EAQ02088.1"/>
    </source>
</evidence>
<dbReference type="GO" id="GO:0016491">
    <property type="term" value="F:oxidoreductase activity"/>
    <property type="evidence" value="ECO:0007669"/>
    <property type="project" value="UniProtKB-KW"/>
</dbReference>